<evidence type="ECO:0000313" key="7">
    <source>
        <dbReference type="EMBL" id="RHG05525.1"/>
    </source>
</evidence>
<dbReference type="PRINTS" id="PR00315">
    <property type="entry name" value="ELONGATNFCT"/>
</dbReference>
<evidence type="ECO:0000256" key="3">
    <source>
        <dbReference type="ARBA" id="ARBA00023134"/>
    </source>
</evidence>
<dbReference type="Proteomes" id="UP000284112">
    <property type="component" value="Unassembled WGS sequence"/>
</dbReference>
<keyword evidence="5" id="KW-0175">Coiled coil</keyword>
<dbReference type="Gene3D" id="3.40.50.300">
    <property type="entry name" value="P-loop containing nucleotide triphosphate hydrolases"/>
    <property type="match status" value="1"/>
</dbReference>
<dbReference type="InterPro" id="IPR035650">
    <property type="entry name" value="Tet_C"/>
</dbReference>
<dbReference type="InterPro" id="IPR000640">
    <property type="entry name" value="EFG_V-like"/>
</dbReference>
<dbReference type="PANTHER" id="PTHR43261:SF1">
    <property type="entry name" value="RIBOSOME-RELEASING FACTOR 2, MITOCHONDRIAL"/>
    <property type="match status" value="1"/>
</dbReference>
<dbReference type="SUPFAM" id="SSF54211">
    <property type="entry name" value="Ribosomal protein S5 domain 2-like"/>
    <property type="match status" value="1"/>
</dbReference>
<dbReference type="SUPFAM" id="SSF50447">
    <property type="entry name" value="Translation proteins"/>
    <property type="match status" value="1"/>
</dbReference>
<evidence type="ECO:0000256" key="1">
    <source>
        <dbReference type="ARBA" id="ARBA00022741"/>
    </source>
</evidence>
<feature type="coiled-coil region" evidence="5">
    <location>
        <begin position="667"/>
        <end position="697"/>
    </location>
</feature>
<evidence type="ECO:0000256" key="2">
    <source>
        <dbReference type="ARBA" id="ARBA00022917"/>
    </source>
</evidence>
<dbReference type="PRINTS" id="PR01037">
    <property type="entry name" value="TCRTETOQM"/>
</dbReference>
<dbReference type="SMART" id="SM00838">
    <property type="entry name" value="EFG_C"/>
    <property type="match status" value="1"/>
</dbReference>
<dbReference type="CDD" id="cd03711">
    <property type="entry name" value="Tet_C"/>
    <property type="match status" value="1"/>
</dbReference>
<proteinExistence type="predicted"/>
<dbReference type="PROSITE" id="PS00301">
    <property type="entry name" value="G_TR_1"/>
    <property type="match status" value="1"/>
</dbReference>
<dbReference type="Pfam" id="PF03764">
    <property type="entry name" value="EFG_IV"/>
    <property type="match status" value="1"/>
</dbReference>
<dbReference type="InterPro" id="IPR010298">
    <property type="entry name" value="YacP-like"/>
</dbReference>
<dbReference type="InterPro" id="IPR005225">
    <property type="entry name" value="Small_GTP-bd"/>
</dbReference>
<evidence type="ECO:0000256" key="5">
    <source>
        <dbReference type="SAM" id="Coils"/>
    </source>
</evidence>
<keyword evidence="3" id="KW-0342">GTP-binding</keyword>
<dbReference type="InterPro" id="IPR027417">
    <property type="entry name" value="P-loop_NTPase"/>
</dbReference>
<dbReference type="InterPro" id="IPR009000">
    <property type="entry name" value="Transl_B-barrel_sf"/>
</dbReference>
<evidence type="ECO:0000259" key="6">
    <source>
        <dbReference type="PROSITE" id="PS51722"/>
    </source>
</evidence>
<dbReference type="GO" id="GO:0003924">
    <property type="term" value="F:GTPase activity"/>
    <property type="evidence" value="ECO:0007669"/>
    <property type="project" value="InterPro"/>
</dbReference>
<dbReference type="Gene3D" id="2.40.30.10">
    <property type="entry name" value="Translation factors"/>
    <property type="match status" value="1"/>
</dbReference>
<dbReference type="InterPro" id="IPR005517">
    <property type="entry name" value="Transl_elong_EFG/EF2_IV"/>
</dbReference>
<organism evidence="7 8">
    <name type="scientific">Dorea longicatena</name>
    <dbReference type="NCBI Taxonomy" id="88431"/>
    <lineage>
        <taxon>Bacteria</taxon>
        <taxon>Bacillati</taxon>
        <taxon>Bacillota</taxon>
        <taxon>Clostridia</taxon>
        <taxon>Lachnospirales</taxon>
        <taxon>Lachnospiraceae</taxon>
        <taxon>Dorea</taxon>
    </lineage>
</organism>
<name>A0A414RZR3_9FIRM</name>
<dbReference type="RefSeq" id="WP_118310065.1">
    <property type="nucleotide sequence ID" value="NZ_QRHW01000026.1"/>
</dbReference>
<feature type="domain" description="Tr-type G" evidence="6">
    <location>
        <begin position="1"/>
        <end position="226"/>
    </location>
</feature>
<dbReference type="AlphaFoldDB" id="A0A414RZR3"/>
<dbReference type="InterPro" id="IPR020568">
    <property type="entry name" value="Ribosomal_Su5_D2-typ_SF"/>
</dbReference>
<protein>
    <submittedName>
        <fullName evidence="7">GTP-binding protein</fullName>
    </submittedName>
</protein>
<dbReference type="CDD" id="cd01684">
    <property type="entry name" value="Tet_like_IV"/>
    <property type="match status" value="1"/>
</dbReference>
<accession>A0A414RZR3</accession>
<keyword evidence="1" id="KW-0547">Nucleotide-binding</keyword>
<dbReference type="Gene3D" id="3.30.70.870">
    <property type="entry name" value="Elongation Factor G (Translational Gtpase), domain 3"/>
    <property type="match status" value="1"/>
</dbReference>
<dbReference type="InterPro" id="IPR031157">
    <property type="entry name" value="G_TR_CS"/>
</dbReference>
<dbReference type="SUPFAM" id="SSF52540">
    <property type="entry name" value="P-loop containing nucleoside triphosphate hydrolases"/>
    <property type="match status" value="1"/>
</dbReference>
<sequence>MKHITIGILAHVDAGKTTLSECMLYLSGQIRKLGRVDHKDAFLDTYELERERGITIFSKQAELKMGNLGITLLDTPGHVDFSAEMERTLQVLDYAILVINGADGVQGHTRTLWRLLKRYQIPTFIFINKMDQVGTDKAKVLADLQNRLDEGCIDFSEITEETYDSLAMCDEKAMEEYLESEKVEEDTIAEIIGNRKAYPCYFGSALKMEGVQEFMDGMTGYIEKNQQRKTDPASGQSDMKGKSTGFFGAKAYKISRDAAGNRLTHLKVTSGRLKVKDILKGDMRKNGHSDETEGADHNWEEKVNQIRIYSGEKYEMVQEAKSGMVCAVTGLNYTYPGEGLGIECDSEAPALEPVLSYKIELPEGCDVHKMLGNLRILEEEDPMLKIVWNEELGEIHAKLMGAVQIEILKSLIKDRFGVDVEFDTGNIVYKETIQNTVEGVGHFEPLRHYAEVHLKMEPGERGSGIVIGTDCSEDMLDKNWQRLILTHLLEKEHRGVLTGSVITDMKITLTAGRAHLKHTEGGDFRQATYRAVRQGLMQAESMLLEPYYDFQLEIPSGMIGRALTDIQRMNGETGTPQTEGEMTTIEGYAPVKGMRDYQMEVNSYTRGQGHLTCTFRGYEPCRNAEAVIEEIGYDPERDIENPTGSVFCSHGAGFNVPWNQVPEYMHLENQLEKERALEEAKRQSEQAARQVPRAARTPGVYSKAAEKELEEIFIRTYGKVERKGGLTPKTYESEYAKKQRKKEEAMQEYLLVDGYNVIFAWEELKELAKVSIEAARDKLMDILCNYQGYKKCVLILVFDAYKVEGYALEIQKYHNIHVVYTKEAETADQYIEKVVHHIGRKYHVTVVTSDGVEQVITMGQGGTRISSRDFLEEIEYTKKLIEEDNEKQRVSDRNYLFDHADDEFVKKMEKIRLGRESE</sequence>
<dbReference type="InterPro" id="IPR014721">
    <property type="entry name" value="Ribsml_uS5_D2-typ_fold_subgr"/>
</dbReference>
<dbReference type="InterPro" id="IPR041095">
    <property type="entry name" value="EFG_II"/>
</dbReference>
<keyword evidence="2" id="KW-0648">Protein biosynthesis</keyword>
<dbReference type="EMBL" id="QRHW01000026">
    <property type="protein sequence ID" value="RHG05525.1"/>
    <property type="molecule type" value="Genomic_DNA"/>
</dbReference>
<dbReference type="PROSITE" id="PS51722">
    <property type="entry name" value="G_TR_2"/>
    <property type="match status" value="1"/>
</dbReference>
<evidence type="ECO:0000313" key="8">
    <source>
        <dbReference type="Proteomes" id="UP000284112"/>
    </source>
</evidence>
<dbReference type="Gene3D" id="3.30.70.240">
    <property type="match status" value="1"/>
</dbReference>
<dbReference type="SUPFAM" id="SSF54980">
    <property type="entry name" value="EF-G C-terminal domain-like"/>
    <property type="match status" value="2"/>
</dbReference>
<gene>
    <name evidence="7" type="ORF">DW641_12550</name>
</gene>
<dbReference type="PANTHER" id="PTHR43261">
    <property type="entry name" value="TRANSLATION ELONGATION FACTOR G-RELATED"/>
    <property type="match status" value="1"/>
</dbReference>
<dbReference type="NCBIfam" id="TIGR00231">
    <property type="entry name" value="small_GTP"/>
    <property type="match status" value="1"/>
</dbReference>
<dbReference type="Gene3D" id="3.30.230.10">
    <property type="match status" value="1"/>
</dbReference>
<dbReference type="GO" id="GO:0005525">
    <property type="term" value="F:GTP binding"/>
    <property type="evidence" value="ECO:0007669"/>
    <property type="project" value="UniProtKB-KW"/>
</dbReference>
<dbReference type="SMART" id="SM00889">
    <property type="entry name" value="EFG_IV"/>
    <property type="match status" value="1"/>
</dbReference>
<keyword evidence="4" id="KW-0046">Antibiotic resistance</keyword>
<dbReference type="CDD" id="cd10912">
    <property type="entry name" value="PIN_YacP-like"/>
    <property type="match status" value="1"/>
</dbReference>
<reference evidence="7 8" key="1">
    <citation type="submission" date="2018-08" db="EMBL/GenBank/DDBJ databases">
        <title>A genome reference for cultivated species of the human gut microbiota.</title>
        <authorList>
            <person name="Zou Y."/>
            <person name="Xue W."/>
            <person name="Luo G."/>
        </authorList>
    </citation>
    <scope>NUCLEOTIDE SEQUENCE [LARGE SCALE GENOMIC DNA]</scope>
    <source>
        <strain evidence="7 8">AM23-13</strain>
    </source>
</reference>
<dbReference type="Pfam" id="PF05991">
    <property type="entry name" value="NYN_YacP"/>
    <property type="match status" value="1"/>
</dbReference>
<dbReference type="GO" id="GO:0046677">
    <property type="term" value="P:response to antibiotic"/>
    <property type="evidence" value="ECO:0007669"/>
    <property type="project" value="UniProtKB-KW"/>
</dbReference>
<dbReference type="Pfam" id="PF00009">
    <property type="entry name" value="GTP_EFTU"/>
    <property type="match status" value="1"/>
</dbReference>
<dbReference type="InterPro" id="IPR000795">
    <property type="entry name" value="T_Tr_GTP-bd_dom"/>
</dbReference>
<dbReference type="CDD" id="cd04168">
    <property type="entry name" value="TetM_like"/>
    <property type="match status" value="1"/>
</dbReference>
<evidence type="ECO:0000256" key="4">
    <source>
        <dbReference type="ARBA" id="ARBA00023251"/>
    </source>
</evidence>
<dbReference type="GO" id="GO:0032790">
    <property type="term" value="P:ribosome disassembly"/>
    <property type="evidence" value="ECO:0007669"/>
    <property type="project" value="TreeGrafter"/>
</dbReference>
<comment type="caution">
    <text evidence="7">The sequence shown here is derived from an EMBL/GenBank/DDBJ whole genome shotgun (WGS) entry which is preliminary data.</text>
</comment>
<dbReference type="InterPro" id="IPR035647">
    <property type="entry name" value="EFG_III/V"/>
</dbReference>
<dbReference type="GO" id="GO:0006412">
    <property type="term" value="P:translation"/>
    <property type="evidence" value="ECO:0007669"/>
    <property type="project" value="UniProtKB-KW"/>
</dbReference>
<dbReference type="Pfam" id="PF00679">
    <property type="entry name" value="EFG_C"/>
    <property type="match status" value="1"/>
</dbReference>
<dbReference type="Pfam" id="PF14492">
    <property type="entry name" value="EFG_III"/>
    <property type="match status" value="1"/>
</dbReference>